<feature type="transmembrane region" description="Helical" evidence="8">
    <location>
        <begin position="266"/>
        <end position="284"/>
    </location>
</feature>
<feature type="transmembrane region" description="Helical" evidence="8">
    <location>
        <begin position="98"/>
        <end position="117"/>
    </location>
</feature>
<dbReference type="AlphaFoldDB" id="A0A7Z7LFU9"/>
<protein>
    <submittedName>
        <fullName evidence="10">Major facilitator superfamily MFS_1</fullName>
    </submittedName>
</protein>
<dbReference type="Proteomes" id="UP000250796">
    <property type="component" value="Chromosome MESINF"/>
</dbReference>
<evidence type="ECO:0000313" key="11">
    <source>
        <dbReference type="Proteomes" id="UP000250796"/>
    </source>
</evidence>
<dbReference type="RefSeq" id="WP_231936690.1">
    <property type="nucleotide sequence ID" value="NZ_LS974202.1"/>
</dbReference>
<keyword evidence="6 8" id="KW-1133">Transmembrane helix</keyword>
<feature type="transmembrane region" description="Helical" evidence="8">
    <location>
        <begin position="72"/>
        <end position="92"/>
    </location>
</feature>
<proteinExistence type="predicted"/>
<evidence type="ECO:0000256" key="6">
    <source>
        <dbReference type="ARBA" id="ARBA00022989"/>
    </source>
</evidence>
<dbReference type="GO" id="GO:0005886">
    <property type="term" value="C:plasma membrane"/>
    <property type="evidence" value="ECO:0007669"/>
    <property type="project" value="UniProtKB-SubCell"/>
</dbReference>
<evidence type="ECO:0000313" key="10">
    <source>
        <dbReference type="EMBL" id="SSC13298.1"/>
    </source>
</evidence>
<feature type="domain" description="Major facilitator superfamily (MFS) profile" evidence="9">
    <location>
        <begin position="199"/>
        <end position="386"/>
    </location>
</feature>
<keyword evidence="7 8" id="KW-0472">Membrane</keyword>
<keyword evidence="3" id="KW-1003">Cell membrane</keyword>
<dbReference type="Pfam" id="PF12832">
    <property type="entry name" value="MFS_1_like"/>
    <property type="match status" value="1"/>
</dbReference>
<feature type="transmembrane region" description="Helical" evidence="8">
    <location>
        <begin position="296"/>
        <end position="314"/>
    </location>
</feature>
<feature type="transmembrane region" description="Helical" evidence="8">
    <location>
        <begin position="326"/>
        <end position="350"/>
    </location>
</feature>
<dbReference type="GO" id="GO:0015528">
    <property type="term" value="F:lactose:proton symporter activity"/>
    <property type="evidence" value="ECO:0007669"/>
    <property type="project" value="TreeGrafter"/>
</dbReference>
<evidence type="ECO:0000256" key="4">
    <source>
        <dbReference type="ARBA" id="ARBA00022519"/>
    </source>
</evidence>
<evidence type="ECO:0000256" key="1">
    <source>
        <dbReference type="ARBA" id="ARBA00004429"/>
    </source>
</evidence>
<dbReference type="EMBL" id="LS974202">
    <property type="protein sequence ID" value="SSC13298.1"/>
    <property type="molecule type" value="Genomic_DNA"/>
</dbReference>
<accession>A0A7Z7LFU9</accession>
<reference evidence="10 11" key="1">
    <citation type="submission" date="2017-01" db="EMBL/GenBank/DDBJ databases">
        <authorList>
            <person name="Erauso G."/>
        </authorList>
    </citation>
    <scope>NUCLEOTIDE SEQUENCE [LARGE SCALE GENOMIC DNA]</scope>
    <source>
        <strain evidence="10">MESINF1</strain>
    </source>
</reference>
<evidence type="ECO:0000256" key="7">
    <source>
        <dbReference type="ARBA" id="ARBA00023136"/>
    </source>
</evidence>
<dbReference type="Gene3D" id="1.20.1250.20">
    <property type="entry name" value="MFS general substrate transporter like domains"/>
    <property type="match status" value="2"/>
</dbReference>
<keyword evidence="2" id="KW-0813">Transport</keyword>
<feature type="transmembrane region" description="Helical" evidence="8">
    <location>
        <begin position="234"/>
        <end position="254"/>
    </location>
</feature>
<organism evidence="10 11">
    <name type="scientific">Mesotoga infera</name>
    <dbReference type="NCBI Taxonomy" id="1236046"/>
    <lineage>
        <taxon>Bacteria</taxon>
        <taxon>Thermotogati</taxon>
        <taxon>Thermotogota</taxon>
        <taxon>Thermotogae</taxon>
        <taxon>Kosmotogales</taxon>
        <taxon>Kosmotogaceae</taxon>
        <taxon>Mesotoga</taxon>
    </lineage>
</organism>
<sequence>MSDLKLVTGKSNMREIFTEFLAYSNLSLTALFSQFFDSKGYSPIQIGILMAISPTFSLLANPFWFSLSRKKSAPGILGLMTFIAAMVVWGIYLSSSFVLSFISVSAVAFFIASLIPIAESIVVPSLYIKGRRFDRVRLFGTVGYASTALLSSFLVEISFSSIFILSSVALLLLSVISRGYPSRSATVNNERTGSGRLPGTFIVMLAVGVTSITIGAFGSTFFPVLTRELGFDLSAAGLGYSLMAFSEVPFLFFADRLLVKFGNFKILLFGLFLTGLRWVLTSLVDSFPLFMALQSLHGLNYVIVYYSVFNYIHFKLPGDVALKAQAIYWMSTMGISYLLGSVAGGFLVDAFGLKTVYFSLGMSGMMLSVVFTVMLIHTAKRFRPIS</sequence>
<dbReference type="InterPro" id="IPR020846">
    <property type="entry name" value="MFS_dom"/>
</dbReference>
<evidence type="ECO:0000256" key="2">
    <source>
        <dbReference type="ARBA" id="ARBA00022448"/>
    </source>
</evidence>
<feature type="transmembrane region" description="Helical" evidence="8">
    <location>
        <begin position="42"/>
        <end position="60"/>
    </location>
</feature>
<feature type="transmembrane region" description="Helical" evidence="8">
    <location>
        <begin position="161"/>
        <end position="180"/>
    </location>
</feature>
<evidence type="ECO:0000256" key="5">
    <source>
        <dbReference type="ARBA" id="ARBA00022692"/>
    </source>
</evidence>
<keyword evidence="4" id="KW-0997">Cell inner membrane</keyword>
<evidence type="ECO:0000259" key="9">
    <source>
        <dbReference type="PROSITE" id="PS50850"/>
    </source>
</evidence>
<evidence type="ECO:0000256" key="8">
    <source>
        <dbReference type="SAM" id="Phobius"/>
    </source>
</evidence>
<keyword evidence="11" id="KW-1185">Reference proteome</keyword>
<dbReference type="InterPro" id="IPR024989">
    <property type="entry name" value="MFS_assoc_dom"/>
</dbReference>
<feature type="transmembrane region" description="Helical" evidence="8">
    <location>
        <begin position="356"/>
        <end position="376"/>
    </location>
</feature>
<evidence type="ECO:0000256" key="3">
    <source>
        <dbReference type="ARBA" id="ARBA00022475"/>
    </source>
</evidence>
<dbReference type="GO" id="GO:0030395">
    <property type="term" value="F:lactose binding"/>
    <property type="evidence" value="ECO:0007669"/>
    <property type="project" value="TreeGrafter"/>
</dbReference>
<feature type="transmembrane region" description="Helical" evidence="8">
    <location>
        <begin position="138"/>
        <end position="155"/>
    </location>
</feature>
<dbReference type="KEGG" id="minf:MESINF_1854"/>
<keyword evidence="5 8" id="KW-0812">Transmembrane</keyword>
<dbReference type="PROSITE" id="PS50850">
    <property type="entry name" value="MFS"/>
    <property type="match status" value="1"/>
</dbReference>
<comment type="subcellular location">
    <subcellularLocation>
        <location evidence="1">Cell inner membrane</location>
        <topology evidence="1">Multi-pass membrane protein</topology>
    </subcellularLocation>
</comment>
<dbReference type="SUPFAM" id="SSF103473">
    <property type="entry name" value="MFS general substrate transporter"/>
    <property type="match status" value="1"/>
</dbReference>
<feature type="transmembrane region" description="Helical" evidence="8">
    <location>
        <begin position="20"/>
        <end position="36"/>
    </location>
</feature>
<dbReference type="PANTHER" id="PTHR23522:SF10">
    <property type="entry name" value="3-PHENYLPROPIONIC ACID TRANSPORTER-RELATED"/>
    <property type="match status" value="1"/>
</dbReference>
<feature type="transmembrane region" description="Helical" evidence="8">
    <location>
        <begin position="201"/>
        <end position="222"/>
    </location>
</feature>
<gene>
    <name evidence="10" type="ORF">MESINF_1854</name>
</gene>
<dbReference type="PANTHER" id="PTHR23522">
    <property type="entry name" value="BLL5896 PROTEIN"/>
    <property type="match status" value="1"/>
</dbReference>
<name>A0A7Z7LFU9_9BACT</name>
<dbReference type="InterPro" id="IPR036259">
    <property type="entry name" value="MFS_trans_sf"/>
</dbReference>